<feature type="repeat" description="ANK" evidence="3">
    <location>
        <begin position="318"/>
        <end position="350"/>
    </location>
</feature>
<proteinExistence type="predicted"/>
<dbReference type="Gene3D" id="1.25.40.20">
    <property type="entry name" value="Ankyrin repeat-containing domain"/>
    <property type="match status" value="3"/>
</dbReference>
<feature type="domain" description="Ras-GEF" evidence="6">
    <location>
        <begin position="1322"/>
        <end position="1435"/>
    </location>
</feature>
<dbReference type="InterPro" id="IPR023578">
    <property type="entry name" value="Ras_GEF_dom_sf"/>
</dbReference>
<dbReference type="InterPro" id="IPR051165">
    <property type="entry name" value="Multifunctional_ANK_Repeat"/>
</dbReference>
<name>A0A177WRD8_BATDL</name>
<dbReference type="InterPro" id="IPR001895">
    <property type="entry name" value="RASGEF_cat_dom"/>
</dbReference>
<organism evidence="8 9">
    <name type="scientific">Batrachochytrium dendrobatidis (strain JEL423)</name>
    <dbReference type="NCBI Taxonomy" id="403673"/>
    <lineage>
        <taxon>Eukaryota</taxon>
        <taxon>Fungi</taxon>
        <taxon>Fungi incertae sedis</taxon>
        <taxon>Chytridiomycota</taxon>
        <taxon>Chytridiomycota incertae sedis</taxon>
        <taxon>Chytridiomycetes</taxon>
        <taxon>Rhizophydiales</taxon>
        <taxon>Rhizophydiales incertae sedis</taxon>
        <taxon>Batrachochytrium</taxon>
    </lineage>
</organism>
<dbReference type="PANTHER" id="PTHR24123">
    <property type="entry name" value="ANKYRIN REPEAT-CONTAINING"/>
    <property type="match status" value="1"/>
</dbReference>
<dbReference type="InterPro" id="IPR000651">
    <property type="entry name" value="Ras-like_Gua-exchang_fac_N"/>
</dbReference>
<dbReference type="Gene3D" id="1.20.870.10">
    <property type="entry name" value="Son of sevenless (SoS) protein Chain: S domain 1"/>
    <property type="match status" value="1"/>
</dbReference>
<evidence type="ECO:0000259" key="7">
    <source>
        <dbReference type="PROSITE" id="PS50212"/>
    </source>
</evidence>
<feature type="domain" description="N-terminal Ras-GEF" evidence="7">
    <location>
        <begin position="1136"/>
        <end position="1268"/>
    </location>
</feature>
<feature type="repeat" description="ANK" evidence="3">
    <location>
        <begin position="436"/>
        <end position="468"/>
    </location>
</feature>
<dbReference type="VEuPathDB" id="FungiDB:BDEG_26080"/>
<dbReference type="Pfam" id="PF00617">
    <property type="entry name" value="RasGEF"/>
    <property type="match status" value="1"/>
</dbReference>
<dbReference type="Gene3D" id="1.10.840.10">
    <property type="entry name" value="Ras guanine-nucleotide exchange factors catalytic domain"/>
    <property type="match status" value="1"/>
</dbReference>
<dbReference type="SUPFAM" id="SSF48366">
    <property type="entry name" value="Ras GEF"/>
    <property type="match status" value="1"/>
</dbReference>
<dbReference type="InterPro" id="IPR002110">
    <property type="entry name" value="Ankyrin_rpt"/>
</dbReference>
<keyword evidence="2 3" id="KW-0040">ANK repeat</keyword>
<dbReference type="PROSITE" id="PS50212">
    <property type="entry name" value="RASGEF_NTER"/>
    <property type="match status" value="1"/>
</dbReference>
<keyword evidence="4" id="KW-0344">Guanine-nucleotide releasing factor</keyword>
<reference evidence="8 9" key="1">
    <citation type="submission" date="2006-10" db="EMBL/GenBank/DDBJ databases">
        <title>The Genome Sequence of Batrachochytrium dendrobatidis JEL423.</title>
        <authorList>
            <consortium name="The Broad Institute Genome Sequencing Platform"/>
            <person name="Birren B."/>
            <person name="Lander E."/>
            <person name="Galagan J."/>
            <person name="Cuomo C."/>
            <person name="Devon K."/>
            <person name="Jaffe D."/>
            <person name="Butler J."/>
            <person name="Alvarez P."/>
            <person name="Gnerre S."/>
            <person name="Grabherr M."/>
            <person name="Kleber M."/>
            <person name="Mauceli E."/>
            <person name="Brockman W."/>
            <person name="Young S."/>
            <person name="LaButti K."/>
            <person name="Sykes S."/>
            <person name="DeCaprio D."/>
            <person name="Crawford M."/>
            <person name="Koehrsen M."/>
            <person name="Engels R."/>
            <person name="Montgomery P."/>
            <person name="Pearson M."/>
            <person name="Howarth C."/>
            <person name="Larson L."/>
            <person name="White J."/>
            <person name="O'Leary S."/>
            <person name="Kodira C."/>
            <person name="Zeng Q."/>
            <person name="Yandava C."/>
            <person name="Alvarado L."/>
            <person name="Longcore J."/>
            <person name="James T."/>
        </authorList>
    </citation>
    <scope>NUCLEOTIDE SEQUENCE [LARGE SCALE GENOMIC DNA]</scope>
    <source>
        <strain evidence="8 9">JEL423</strain>
    </source>
</reference>
<evidence type="ECO:0000256" key="5">
    <source>
        <dbReference type="SAM" id="MobiDB-lite"/>
    </source>
</evidence>
<evidence type="ECO:0000313" key="9">
    <source>
        <dbReference type="Proteomes" id="UP000077115"/>
    </source>
</evidence>
<evidence type="ECO:0000313" key="8">
    <source>
        <dbReference type="EMBL" id="OAJ42653.1"/>
    </source>
</evidence>
<feature type="repeat" description="ANK" evidence="3">
    <location>
        <begin position="404"/>
        <end position="433"/>
    </location>
</feature>
<dbReference type="STRING" id="403673.A0A177WRD8"/>
<dbReference type="GO" id="GO:0007264">
    <property type="term" value="P:small GTPase-mediated signal transduction"/>
    <property type="evidence" value="ECO:0007669"/>
    <property type="project" value="InterPro"/>
</dbReference>
<dbReference type="EMBL" id="DS022308">
    <property type="protein sequence ID" value="OAJ42653.1"/>
    <property type="molecule type" value="Genomic_DNA"/>
</dbReference>
<feature type="region of interest" description="Disordered" evidence="5">
    <location>
        <begin position="166"/>
        <end position="189"/>
    </location>
</feature>
<dbReference type="CDD" id="cd06224">
    <property type="entry name" value="REM"/>
    <property type="match status" value="1"/>
</dbReference>
<evidence type="ECO:0008006" key="10">
    <source>
        <dbReference type="Google" id="ProtNLM"/>
    </source>
</evidence>
<keyword evidence="1" id="KW-0677">Repeat</keyword>
<dbReference type="InterPro" id="IPR036964">
    <property type="entry name" value="RASGEF_cat_dom_sf"/>
</dbReference>
<evidence type="ECO:0000256" key="4">
    <source>
        <dbReference type="PROSITE-ProRule" id="PRU00168"/>
    </source>
</evidence>
<dbReference type="GO" id="GO:0005085">
    <property type="term" value="F:guanyl-nucleotide exchange factor activity"/>
    <property type="evidence" value="ECO:0007669"/>
    <property type="project" value="UniProtKB-KW"/>
</dbReference>
<accession>A0A177WRD8</accession>
<dbReference type="InterPro" id="IPR036770">
    <property type="entry name" value="Ankyrin_rpt-contain_sf"/>
</dbReference>
<gene>
    <name evidence="8" type="ORF">BDEG_26080</name>
</gene>
<reference evidence="8 9" key="2">
    <citation type="submission" date="2016-05" db="EMBL/GenBank/DDBJ databases">
        <title>Lineage-specific infection strategies underlie the spectrum of fungal disease in amphibians.</title>
        <authorList>
            <person name="Cuomo C.A."/>
            <person name="Farrer R.A."/>
            <person name="James T."/>
            <person name="Longcore J."/>
            <person name="Birren B."/>
        </authorList>
    </citation>
    <scope>NUCLEOTIDE SEQUENCE [LARGE SCALE GENOMIC DNA]</scope>
    <source>
        <strain evidence="8 9">JEL423</strain>
    </source>
</reference>
<evidence type="ECO:0000256" key="1">
    <source>
        <dbReference type="ARBA" id="ARBA00022737"/>
    </source>
</evidence>
<dbReference type="PROSITE" id="PS50009">
    <property type="entry name" value="RASGEF_CAT"/>
    <property type="match status" value="1"/>
</dbReference>
<dbReference type="Pfam" id="PF00023">
    <property type="entry name" value="Ank"/>
    <property type="match status" value="1"/>
</dbReference>
<dbReference type="OrthoDB" id="546434at2759"/>
<dbReference type="PANTHER" id="PTHR24123:SF33">
    <property type="entry name" value="PROTEIN HOS4"/>
    <property type="match status" value="1"/>
</dbReference>
<sequence>MFVPNLKWGFQKSRAKSDNVQFHGQDIRHVVPSPLFNLSSANDRRQEHTPDEYEEKTKAKRILELCQEGNIAQVRQFCQQNAYSIFQSINSPIDANQNRPLHLTVSQNDYAMTCMLLQKGADPNVTNKSDISPITIAKRMNYSRIIKLLIKFGATPPLTHEKVFGNASTGDISSQEKKHDAQSSLVGPPKINTDIGYSHKTSSGQQQDGISLFGMIPQGFDRVSGDVLSPNTNRPKSLQSAAQIFGDGQSPNSPTSNSMGFVSAMDSIGIDEDMQRRHMFQDSIERKYFSICNAAYLGLKEPLLEVVRSDTIDYLDEAGCTGLMKAAYRGNLDLVKHLVNHGANINAMDHDGNTPLIWSIVNGHAQIVKYLVEDAKVDIHNEKQNQFQKNLEEPNSDRSNPLLTPLIVAVHGGYQDISEYLLRHGVDVNERAGPGRGRTALMVAAWMRRKTIVQLLLQYGAHIEPSIDSWLTKGMIYLKKVAVEQNAWLGHATLESSPAETSPLRRDMTSVSTFTLNAALLPSGGSVSGTPMQQRRASLQEKFVYFSHKDSECASEIMNILLNHGKLLVKSNTDNQIKTERLHSASVGSTEPSSSRPSSLLGTRGNLQRRRNNTFRQGLNLDKIIGNNSSSVLTLAEQMPDRGTELDGLWIAVFQCVVQLVIAANKNIKHQYIAISAKAIHCSSEIIRAIEMIDKSCNSGIKNGGSSNAANTPVSAFSTMVNQSPTGQVNLNASWVQGASGTSKPSGSAAVIQTEGSLFSYTPVRSRMRHLARIISNEFPKQLMLSTRMAIGVWPPPDAVAEMIREAAALAASCRDIVLLANTLGHYPILDKNFEVLFNAFEDGQDQEREVKSDIAATSQDKDARPKGALSYSEYKRQNDLKLIEEMSKRYDMGGRQASHDVLTPEEKSTDLAFFQTLDALLKQFVVSVAELKNVHDQHLKEEFIKATSTVHARADTLMEEINSFEFLKDFPDDVVIDQEDAIRLESSGVRLPITIFPCPIKPFYLLAFEEVKNSARQVMAKGKIASASWPPPNSAAEMLQATIPCVIAVKKLVILAKESSGKVRQTHLEDRRKRDNWRKECLQNERVKKLFQMWESQLLGDENPIFKKPSALLTMDELKVLEDSTEGLVLEEMGGKRQIKGGTLTKLLEAATGHDNNDEDFTAAFILTHHSFTTSSELLDQLFKRYEIAPPYGLSQRIFEIYIDKKVVQVRLRVCHVLQYWIQNHFEEDFVEYDQFILRYRDFVEKKVKFDFEQLSITMLEVLEKKLAEDFKFRPTPQISSDREKLCPKVILSQRSFAVGYPVTDVFATLGSDPKAYLEVDPQEMARQLTLVEFELFSRVKPFECLDQIWDGHRRKENLALKGSNYAKRQTSGEGSISEISRLIQHTNQVCICLKPNQLNWQHVTLISCLIYLHANIINCFLFLRYRFGLLPIL</sequence>
<feature type="repeat" description="ANK" evidence="3">
    <location>
        <begin position="96"/>
        <end position="128"/>
    </location>
</feature>
<evidence type="ECO:0000256" key="2">
    <source>
        <dbReference type="ARBA" id="ARBA00023043"/>
    </source>
</evidence>
<dbReference type="SMART" id="SM00229">
    <property type="entry name" value="RasGEFN"/>
    <property type="match status" value="1"/>
</dbReference>
<protein>
    <recommendedName>
        <fullName evidence="10">N-terminal Ras-GEF domain-containing protein</fullName>
    </recommendedName>
</protein>
<dbReference type="Proteomes" id="UP000077115">
    <property type="component" value="Unassembled WGS sequence"/>
</dbReference>
<dbReference type="SMART" id="SM00248">
    <property type="entry name" value="ANK"/>
    <property type="match status" value="6"/>
</dbReference>
<feature type="region of interest" description="Disordered" evidence="5">
    <location>
        <begin position="580"/>
        <end position="607"/>
    </location>
</feature>
<dbReference type="SUPFAM" id="SSF48403">
    <property type="entry name" value="Ankyrin repeat"/>
    <property type="match status" value="1"/>
</dbReference>
<feature type="compositionally biased region" description="Low complexity" evidence="5">
    <location>
        <begin position="586"/>
        <end position="604"/>
    </location>
</feature>
<dbReference type="PROSITE" id="PS50297">
    <property type="entry name" value="ANK_REP_REGION"/>
    <property type="match status" value="4"/>
</dbReference>
<evidence type="ECO:0000256" key="3">
    <source>
        <dbReference type="PROSITE-ProRule" id="PRU00023"/>
    </source>
</evidence>
<dbReference type="Pfam" id="PF00618">
    <property type="entry name" value="RasGEF_N"/>
    <property type="match status" value="1"/>
</dbReference>
<dbReference type="Pfam" id="PF12796">
    <property type="entry name" value="Ank_2"/>
    <property type="match status" value="2"/>
</dbReference>
<evidence type="ECO:0000259" key="6">
    <source>
        <dbReference type="PROSITE" id="PS50009"/>
    </source>
</evidence>
<dbReference type="PROSITE" id="PS50088">
    <property type="entry name" value="ANK_REPEAT"/>
    <property type="match status" value="4"/>
</dbReference>